<dbReference type="PATRIC" id="fig|1008153.3.peg.943"/>
<reference evidence="3 4" key="1">
    <citation type="submission" date="2016-02" db="EMBL/GenBank/DDBJ databases">
        <title>Genome sequence of Halalkalicoccus paucihalophilus DSM 24557.</title>
        <authorList>
            <person name="Poehlein A."/>
            <person name="Daniel R."/>
        </authorList>
    </citation>
    <scope>NUCLEOTIDE SEQUENCE [LARGE SCALE GENOMIC DNA]</scope>
    <source>
        <strain evidence="3 4">DSM 24557</strain>
    </source>
</reference>
<keyword evidence="4" id="KW-1185">Reference proteome</keyword>
<dbReference type="EMBL" id="LTAZ01000003">
    <property type="protein sequence ID" value="KYH27047.1"/>
    <property type="molecule type" value="Genomic_DNA"/>
</dbReference>
<feature type="region of interest" description="Disordered" evidence="1">
    <location>
        <begin position="1"/>
        <end position="22"/>
    </location>
</feature>
<protein>
    <recommendedName>
        <fullName evidence="2">DUF7130 domain-containing protein</fullName>
    </recommendedName>
</protein>
<proteinExistence type="predicted"/>
<gene>
    <name evidence="3" type="ORF">HAPAU_09370</name>
</gene>
<comment type="caution">
    <text evidence="3">The sequence shown here is derived from an EMBL/GenBank/DDBJ whole genome shotgun (WGS) entry which is preliminary data.</text>
</comment>
<sequence>MLPGVESFAMNDGETPDDVSEEEIDRIDFGQPVFDGEGNRLGKVRGFDNAGFYVTMREGYESMSVEHARSGGEFGEAELMWRCTECGEMGRIDEGLPEECPNCGEPKESLMYWTED</sequence>
<evidence type="ECO:0000313" key="4">
    <source>
        <dbReference type="Proteomes" id="UP000075321"/>
    </source>
</evidence>
<dbReference type="AlphaFoldDB" id="A0A151AI01"/>
<accession>A0A151AI01</accession>
<feature type="domain" description="DUF7130" evidence="2">
    <location>
        <begin position="29"/>
        <end position="116"/>
    </location>
</feature>
<organism evidence="3 4">
    <name type="scientific">Halalkalicoccus paucihalophilus</name>
    <dbReference type="NCBI Taxonomy" id="1008153"/>
    <lineage>
        <taxon>Archaea</taxon>
        <taxon>Methanobacteriati</taxon>
        <taxon>Methanobacteriota</taxon>
        <taxon>Stenosarchaea group</taxon>
        <taxon>Halobacteria</taxon>
        <taxon>Halobacteriales</taxon>
        <taxon>Halococcaceae</taxon>
        <taxon>Halalkalicoccus</taxon>
    </lineage>
</organism>
<evidence type="ECO:0000259" key="2">
    <source>
        <dbReference type="Pfam" id="PF23458"/>
    </source>
</evidence>
<dbReference type="Gene3D" id="2.20.28.10">
    <property type="match status" value="1"/>
</dbReference>
<dbReference type="Proteomes" id="UP000075321">
    <property type="component" value="Unassembled WGS sequence"/>
</dbReference>
<name>A0A151AI01_9EURY</name>
<evidence type="ECO:0000313" key="3">
    <source>
        <dbReference type="EMBL" id="KYH27047.1"/>
    </source>
</evidence>
<dbReference type="Pfam" id="PF23458">
    <property type="entry name" value="DUF7130"/>
    <property type="match status" value="1"/>
</dbReference>
<evidence type="ECO:0000256" key="1">
    <source>
        <dbReference type="SAM" id="MobiDB-lite"/>
    </source>
</evidence>
<dbReference type="SUPFAM" id="SSF57802">
    <property type="entry name" value="Rubredoxin-like"/>
    <property type="match status" value="1"/>
</dbReference>
<dbReference type="InterPro" id="IPR055554">
    <property type="entry name" value="DUF7130"/>
</dbReference>